<gene>
    <name evidence="1" type="ORF">ACFSBH_06970</name>
</gene>
<dbReference type="SUPFAM" id="SSF54427">
    <property type="entry name" value="NTF2-like"/>
    <property type="match status" value="1"/>
</dbReference>
<evidence type="ECO:0008006" key="3">
    <source>
        <dbReference type="Google" id="ProtNLM"/>
    </source>
</evidence>
<accession>A0ABW4HP54</accession>
<organism evidence="1 2">
    <name type="scientific">Oceanobacillus luteolus</name>
    <dbReference type="NCBI Taxonomy" id="1274358"/>
    <lineage>
        <taxon>Bacteria</taxon>
        <taxon>Bacillati</taxon>
        <taxon>Bacillota</taxon>
        <taxon>Bacilli</taxon>
        <taxon>Bacillales</taxon>
        <taxon>Bacillaceae</taxon>
        <taxon>Oceanobacillus</taxon>
    </lineage>
</organism>
<sequence length="127" mass="14267">MNTIETADMWVELSNEGDLEGLSKVTANELEIVGPKGTGVIDHKELGEWLKRAKLKLVTINRYAKDHFIVLEQQGTWLNPDDSIKGQGIVFTVFKIVDQNVTFLARYDNKQEAFDVSGLSDEAKITK</sequence>
<protein>
    <recommendedName>
        <fullName evidence="3">Nuclear transport factor 2 family protein</fullName>
    </recommendedName>
</protein>
<proteinExistence type="predicted"/>
<keyword evidence="2" id="KW-1185">Reference proteome</keyword>
<comment type="caution">
    <text evidence="1">The sequence shown here is derived from an EMBL/GenBank/DDBJ whole genome shotgun (WGS) entry which is preliminary data.</text>
</comment>
<name>A0ABW4HP54_9BACI</name>
<dbReference type="InterPro" id="IPR032710">
    <property type="entry name" value="NTF2-like_dom_sf"/>
</dbReference>
<evidence type="ECO:0000313" key="2">
    <source>
        <dbReference type="Proteomes" id="UP001597221"/>
    </source>
</evidence>
<dbReference type="RefSeq" id="WP_379596709.1">
    <property type="nucleotide sequence ID" value="NZ_JBHUDE010000035.1"/>
</dbReference>
<evidence type="ECO:0000313" key="1">
    <source>
        <dbReference type="EMBL" id="MFD1607388.1"/>
    </source>
</evidence>
<reference evidence="2" key="1">
    <citation type="journal article" date="2019" name="Int. J. Syst. Evol. Microbiol.">
        <title>The Global Catalogue of Microorganisms (GCM) 10K type strain sequencing project: providing services to taxonomists for standard genome sequencing and annotation.</title>
        <authorList>
            <consortium name="The Broad Institute Genomics Platform"/>
            <consortium name="The Broad Institute Genome Sequencing Center for Infectious Disease"/>
            <person name="Wu L."/>
            <person name="Ma J."/>
        </authorList>
    </citation>
    <scope>NUCLEOTIDE SEQUENCE [LARGE SCALE GENOMIC DNA]</scope>
    <source>
        <strain evidence="2">CGMCC 1.12376</strain>
    </source>
</reference>
<dbReference type="EMBL" id="JBHUDE010000035">
    <property type="protein sequence ID" value="MFD1607388.1"/>
    <property type="molecule type" value="Genomic_DNA"/>
</dbReference>
<dbReference type="Proteomes" id="UP001597221">
    <property type="component" value="Unassembled WGS sequence"/>
</dbReference>